<reference evidence="3 4" key="1">
    <citation type="submission" date="2018-03" db="EMBL/GenBank/DDBJ databases">
        <title>Genomic Encyclopedia of Archaeal and Bacterial Type Strains, Phase II (KMG-II): from individual species to whole genera.</title>
        <authorList>
            <person name="Goeker M."/>
        </authorList>
    </citation>
    <scope>NUCLEOTIDE SEQUENCE [LARGE SCALE GENOMIC DNA]</scope>
    <source>
        <strain evidence="3 4">DSM 18107</strain>
    </source>
</reference>
<dbReference type="PANTHER" id="PTHR43861">
    <property type="entry name" value="TRANS-ACONITATE 2-METHYLTRANSFERASE-RELATED"/>
    <property type="match status" value="1"/>
</dbReference>
<dbReference type="InterPro" id="IPR041698">
    <property type="entry name" value="Methyltransf_25"/>
</dbReference>
<dbReference type="Proteomes" id="UP000240978">
    <property type="component" value="Unassembled WGS sequence"/>
</dbReference>
<evidence type="ECO:0000256" key="1">
    <source>
        <dbReference type="ARBA" id="ARBA00022679"/>
    </source>
</evidence>
<feature type="domain" description="Methyltransferase" evidence="2">
    <location>
        <begin position="64"/>
        <end position="157"/>
    </location>
</feature>
<evidence type="ECO:0000313" key="3">
    <source>
        <dbReference type="EMBL" id="PSL34811.1"/>
    </source>
</evidence>
<dbReference type="Gene3D" id="3.40.50.150">
    <property type="entry name" value="Vaccinia Virus protein VP39"/>
    <property type="match status" value="1"/>
</dbReference>
<dbReference type="SUPFAM" id="SSF53335">
    <property type="entry name" value="S-adenosyl-L-methionine-dependent methyltransferases"/>
    <property type="match status" value="1"/>
</dbReference>
<sequence length="237" mass="27271">MFVNTSQRTLASEIMDDFQMEGETLRNTLDQIARINQLLGGNSITLEGVSMLMEDVAPGKEVTIADIGCGNGDMLRAVARIAGKKGWRVKLVGIDANEYTVNYASTLSAQYPEITYYCMDILGEKFRELQYDIVLCTLTLHHFEDRQIMKLMSLFRRNATIGIVVNDLHRSALAYRLFQLFSRLMAMGGMAKEDGLISILRGFKRKEIQELSRKLNFKQYTLRWKWAFRYQWIITNV</sequence>
<name>A0A2P8GLG7_9BACT</name>
<dbReference type="Pfam" id="PF13649">
    <property type="entry name" value="Methyltransf_25"/>
    <property type="match status" value="1"/>
</dbReference>
<dbReference type="GO" id="GO:0008168">
    <property type="term" value="F:methyltransferase activity"/>
    <property type="evidence" value="ECO:0007669"/>
    <property type="project" value="UniProtKB-KW"/>
</dbReference>
<dbReference type="CDD" id="cd02440">
    <property type="entry name" value="AdoMet_MTases"/>
    <property type="match status" value="1"/>
</dbReference>
<protein>
    <submittedName>
        <fullName evidence="3">Methyltransferase family protein</fullName>
    </submittedName>
</protein>
<keyword evidence="4" id="KW-1185">Reference proteome</keyword>
<dbReference type="EMBL" id="PYGK01000002">
    <property type="protein sequence ID" value="PSL34811.1"/>
    <property type="molecule type" value="Genomic_DNA"/>
</dbReference>
<organism evidence="3 4">
    <name type="scientific">Chitinophaga ginsengisoli</name>
    <dbReference type="NCBI Taxonomy" id="363837"/>
    <lineage>
        <taxon>Bacteria</taxon>
        <taxon>Pseudomonadati</taxon>
        <taxon>Bacteroidota</taxon>
        <taxon>Chitinophagia</taxon>
        <taxon>Chitinophagales</taxon>
        <taxon>Chitinophagaceae</taxon>
        <taxon>Chitinophaga</taxon>
    </lineage>
</organism>
<gene>
    <name evidence="3" type="ORF">CLV42_102384</name>
</gene>
<evidence type="ECO:0000259" key="2">
    <source>
        <dbReference type="Pfam" id="PF13649"/>
    </source>
</evidence>
<proteinExistence type="predicted"/>
<dbReference type="GO" id="GO:0032259">
    <property type="term" value="P:methylation"/>
    <property type="evidence" value="ECO:0007669"/>
    <property type="project" value="UniProtKB-KW"/>
</dbReference>
<dbReference type="InterPro" id="IPR029063">
    <property type="entry name" value="SAM-dependent_MTases_sf"/>
</dbReference>
<keyword evidence="1 3" id="KW-0808">Transferase</keyword>
<accession>A0A2P8GLG7</accession>
<evidence type="ECO:0000313" key="4">
    <source>
        <dbReference type="Proteomes" id="UP000240978"/>
    </source>
</evidence>
<dbReference type="AlphaFoldDB" id="A0A2P8GLG7"/>
<keyword evidence="3" id="KW-0489">Methyltransferase</keyword>
<dbReference type="OrthoDB" id="9800454at2"/>
<dbReference type="RefSeq" id="WP_106601076.1">
    <property type="nucleotide sequence ID" value="NZ_PYGK01000002.1"/>
</dbReference>
<comment type="caution">
    <text evidence="3">The sequence shown here is derived from an EMBL/GenBank/DDBJ whole genome shotgun (WGS) entry which is preliminary data.</text>
</comment>